<dbReference type="Gene3D" id="1.20.930.20">
    <property type="entry name" value="Adaptor protein Cbl, N-terminal domain"/>
    <property type="match status" value="1"/>
</dbReference>
<evidence type="ECO:0000313" key="2">
    <source>
        <dbReference type="EMBL" id="KAF8880905.1"/>
    </source>
</evidence>
<dbReference type="InterPro" id="IPR059179">
    <property type="entry name" value="MLKL-like_MCAfunc"/>
</dbReference>
<feature type="compositionally biased region" description="Basic and acidic residues" evidence="1">
    <location>
        <begin position="190"/>
        <end position="201"/>
    </location>
</feature>
<sequence length="253" mass="28754">MAATYNLNSNSPSYFEALVMTPTKSSLDLARKELIQLANTSDRKIESMLGLNSSGRIVLDIIKFAQRAKSHRKECSYIADQAFQLVNAVDGGVKGRAIDVNDILRDHIAHLNEDLAEIRKVMKRFSSWMIVLRSWSAPRKLQRCHDILQHAMQTYLLLLRCSISQPVSQAPHYRTHAASQQKSSTRGRRGSTEMQERHWEHPHQMKISSHTLCDIPAFISDPQGAFLLKLLEWFMMCGSVCHTQLRSSYKSGS</sequence>
<gene>
    <name evidence="2" type="ORF">CPB84DRAFT_1851718</name>
</gene>
<feature type="region of interest" description="Disordered" evidence="1">
    <location>
        <begin position="172"/>
        <end position="201"/>
    </location>
</feature>
<dbReference type="OrthoDB" id="3041657at2759"/>
<comment type="caution">
    <text evidence="2">The sequence shown here is derived from an EMBL/GenBank/DDBJ whole genome shotgun (WGS) entry which is preliminary data.</text>
</comment>
<evidence type="ECO:0000313" key="3">
    <source>
        <dbReference type="Proteomes" id="UP000724874"/>
    </source>
</evidence>
<dbReference type="AlphaFoldDB" id="A0A9P5NEL9"/>
<dbReference type="GO" id="GO:0007166">
    <property type="term" value="P:cell surface receptor signaling pathway"/>
    <property type="evidence" value="ECO:0007669"/>
    <property type="project" value="InterPro"/>
</dbReference>
<accession>A0A9P5NEL9</accession>
<dbReference type="Proteomes" id="UP000724874">
    <property type="component" value="Unassembled WGS sequence"/>
</dbReference>
<reference evidence="2" key="1">
    <citation type="submission" date="2020-11" db="EMBL/GenBank/DDBJ databases">
        <authorList>
            <consortium name="DOE Joint Genome Institute"/>
            <person name="Ahrendt S."/>
            <person name="Riley R."/>
            <person name="Andreopoulos W."/>
            <person name="LaButti K."/>
            <person name="Pangilinan J."/>
            <person name="Ruiz-duenas F.J."/>
            <person name="Barrasa J.M."/>
            <person name="Sanchez-Garcia M."/>
            <person name="Camarero S."/>
            <person name="Miyauchi S."/>
            <person name="Serrano A."/>
            <person name="Linde D."/>
            <person name="Babiker R."/>
            <person name="Drula E."/>
            <person name="Ayuso-Fernandez I."/>
            <person name="Pacheco R."/>
            <person name="Padilla G."/>
            <person name="Ferreira P."/>
            <person name="Barriuso J."/>
            <person name="Kellner H."/>
            <person name="Castanera R."/>
            <person name="Alfaro M."/>
            <person name="Ramirez L."/>
            <person name="Pisabarro A.G."/>
            <person name="Kuo A."/>
            <person name="Tritt A."/>
            <person name="Lipzen A."/>
            <person name="He G."/>
            <person name="Yan M."/>
            <person name="Ng V."/>
            <person name="Cullen D."/>
            <person name="Martin F."/>
            <person name="Rosso M.-N."/>
            <person name="Henrissat B."/>
            <person name="Hibbett D."/>
            <person name="Martinez A.T."/>
            <person name="Grigoriev I.V."/>
        </authorList>
    </citation>
    <scope>NUCLEOTIDE SEQUENCE</scope>
    <source>
        <strain evidence="2">AH 44721</strain>
    </source>
</reference>
<dbReference type="InterPro" id="IPR036537">
    <property type="entry name" value="Adaptor_Cbl_N_dom_sf"/>
</dbReference>
<protein>
    <submittedName>
        <fullName evidence="2">Uncharacterized protein</fullName>
    </submittedName>
</protein>
<dbReference type="CDD" id="cd21037">
    <property type="entry name" value="MLKL_NTD"/>
    <property type="match status" value="1"/>
</dbReference>
<proteinExistence type="predicted"/>
<dbReference type="EMBL" id="JADNYJ010000136">
    <property type="protein sequence ID" value="KAF8880905.1"/>
    <property type="molecule type" value="Genomic_DNA"/>
</dbReference>
<organism evidence="2 3">
    <name type="scientific">Gymnopilus junonius</name>
    <name type="common">Spectacular rustgill mushroom</name>
    <name type="synonym">Gymnopilus spectabilis subsp. junonius</name>
    <dbReference type="NCBI Taxonomy" id="109634"/>
    <lineage>
        <taxon>Eukaryota</taxon>
        <taxon>Fungi</taxon>
        <taxon>Dikarya</taxon>
        <taxon>Basidiomycota</taxon>
        <taxon>Agaricomycotina</taxon>
        <taxon>Agaricomycetes</taxon>
        <taxon>Agaricomycetidae</taxon>
        <taxon>Agaricales</taxon>
        <taxon>Agaricineae</taxon>
        <taxon>Hymenogastraceae</taxon>
        <taxon>Gymnopilus</taxon>
    </lineage>
</organism>
<evidence type="ECO:0000256" key="1">
    <source>
        <dbReference type="SAM" id="MobiDB-lite"/>
    </source>
</evidence>
<keyword evidence="3" id="KW-1185">Reference proteome</keyword>
<name>A0A9P5NEL9_GYMJU</name>